<name>A0ABT3A650_9ALTE</name>
<dbReference type="InterPro" id="IPR029063">
    <property type="entry name" value="SAM-dependent_MTases_sf"/>
</dbReference>
<keyword evidence="1" id="KW-0808">Transferase</keyword>
<evidence type="ECO:0000259" key="2">
    <source>
        <dbReference type="Pfam" id="PF08242"/>
    </source>
</evidence>
<dbReference type="Pfam" id="PF08242">
    <property type="entry name" value="Methyltransf_12"/>
    <property type="match status" value="1"/>
</dbReference>
<protein>
    <submittedName>
        <fullName evidence="3">Methyltransferase domain-containing protein</fullName>
    </submittedName>
</protein>
<dbReference type="GO" id="GO:0032259">
    <property type="term" value="P:methylation"/>
    <property type="evidence" value="ECO:0007669"/>
    <property type="project" value="UniProtKB-KW"/>
</dbReference>
<evidence type="ECO:0000313" key="4">
    <source>
        <dbReference type="Proteomes" id="UP001652504"/>
    </source>
</evidence>
<sequence length="193" mass="20917">MSDTWNDFASGWDTNSDVIRYAENAFASLKQTVAIKQSRILDFGCGTGLLTEKMAPDAHYIVALDPADKMIEVLESKCLSNVTTFPTALTTSLINDNTLLKNKFDLIVASSAMAFVPNVSETLNLIKSLLDSNGVYVQWDWLNATNDSGGMGFTKEALHSHLSAAGFTHITLTTPFSINAQGNTMDVLMAVAQ</sequence>
<feature type="domain" description="Methyltransferase type 12" evidence="2">
    <location>
        <begin position="41"/>
        <end position="135"/>
    </location>
</feature>
<accession>A0ABT3A650</accession>
<dbReference type="RefSeq" id="WP_263711045.1">
    <property type="nucleotide sequence ID" value="NZ_JAOWKX010000002.1"/>
</dbReference>
<evidence type="ECO:0000313" key="3">
    <source>
        <dbReference type="EMBL" id="MCV2883831.1"/>
    </source>
</evidence>
<dbReference type="PANTHER" id="PTHR43861:SF3">
    <property type="entry name" value="PUTATIVE (AFU_ORTHOLOGUE AFUA_2G14390)-RELATED"/>
    <property type="match status" value="1"/>
</dbReference>
<dbReference type="Proteomes" id="UP001652504">
    <property type="component" value="Unassembled WGS sequence"/>
</dbReference>
<dbReference type="CDD" id="cd02440">
    <property type="entry name" value="AdoMet_MTases"/>
    <property type="match status" value="1"/>
</dbReference>
<dbReference type="SUPFAM" id="SSF53335">
    <property type="entry name" value="S-adenosyl-L-methionine-dependent methyltransferases"/>
    <property type="match status" value="1"/>
</dbReference>
<evidence type="ECO:0000256" key="1">
    <source>
        <dbReference type="ARBA" id="ARBA00022679"/>
    </source>
</evidence>
<dbReference type="PANTHER" id="PTHR43861">
    <property type="entry name" value="TRANS-ACONITATE 2-METHYLTRANSFERASE-RELATED"/>
    <property type="match status" value="1"/>
</dbReference>
<dbReference type="InterPro" id="IPR013217">
    <property type="entry name" value="Methyltransf_12"/>
</dbReference>
<dbReference type="EMBL" id="JAOWKX010000002">
    <property type="protein sequence ID" value="MCV2883831.1"/>
    <property type="molecule type" value="Genomic_DNA"/>
</dbReference>
<keyword evidence="4" id="KW-1185">Reference proteome</keyword>
<proteinExistence type="predicted"/>
<reference evidence="3 4" key="1">
    <citation type="submission" date="2022-10" db="EMBL/GenBank/DDBJ databases">
        <title>Aestuariibacter sp. AA17 isolated from Montipora capitata coral fragment.</title>
        <authorList>
            <person name="Emsley S.A."/>
            <person name="Pfannmuller K.M."/>
            <person name="Loughran R.M."/>
            <person name="Shlafstein M."/>
            <person name="Papke E."/>
            <person name="Saw J.H."/>
            <person name="Ushijima B."/>
            <person name="Videau P."/>
        </authorList>
    </citation>
    <scope>NUCLEOTIDE SEQUENCE [LARGE SCALE GENOMIC DNA]</scope>
    <source>
        <strain evidence="3 4">AA17</strain>
    </source>
</reference>
<keyword evidence="3" id="KW-0489">Methyltransferase</keyword>
<dbReference type="GO" id="GO:0008168">
    <property type="term" value="F:methyltransferase activity"/>
    <property type="evidence" value="ECO:0007669"/>
    <property type="project" value="UniProtKB-KW"/>
</dbReference>
<organism evidence="3 4">
    <name type="scientific">Fluctibacter corallii</name>
    <dbReference type="NCBI Taxonomy" id="2984329"/>
    <lineage>
        <taxon>Bacteria</taxon>
        <taxon>Pseudomonadati</taxon>
        <taxon>Pseudomonadota</taxon>
        <taxon>Gammaproteobacteria</taxon>
        <taxon>Alteromonadales</taxon>
        <taxon>Alteromonadaceae</taxon>
        <taxon>Fluctibacter</taxon>
    </lineage>
</organism>
<comment type="caution">
    <text evidence="3">The sequence shown here is derived from an EMBL/GenBank/DDBJ whole genome shotgun (WGS) entry which is preliminary data.</text>
</comment>
<gene>
    <name evidence="3" type="ORF">OE749_03835</name>
</gene>
<dbReference type="Gene3D" id="3.40.50.150">
    <property type="entry name" value="Vaccinia Virus protein VP39"/>
    <property type="match status" value="1"/>
</dbReference>